<dbReference type="InterPro" id="IPR012349">
    <property type="entry name" value="Split_barrel_FMN-bd"/>
</dbReference>
<dbReference type="Pfam" id="PF04075">
    <property type="entry name" value="F420H2_quin_red"/>
    <property type="match status" value="1"/>
</dbReference>
<evidence type="ECO:0000313" key="2">
    <source>
        <dbReference type="EMBL" id="BAM62559.1"/>
    </source>
</evidence>
<evidence type="ECO:0000256" key="1">
    <source>
        <dbReference type="SAM" id="Phobius"/>
    </source>
</evidence>
<keyword evidence="1" id="KW-1133">Transmembrane helix</keyword>
<proteinExistence type="predicted"/>
<keyword evidence="1" id="KW-0472">Membrane</keyword>
<dbReference type="Gene3D" id="2.30.110.10">
    <property type="entry name" value="Electron Transport, Fmn-binding Protein, Chain A"/>
    <property type="match status" value="1"/>
</dbReference>
<organism evidence="2">
    <name type="scientific">uncultured microorganism</name>
    <dbReference type="NCBI Taxonomy" id="358574"/>
    <lineage>
        <taxon>unclassified sequences</taxon>
        <taxon>environmental samples</taxon>
    </lineage>
</organism>
<dbReference type="InterPro" id="IPR004378">
    <property type="entry name" value="F420H2_quin_Rdtase"/>
</dbReference>
<protein>
    <submittedName>
        <fullName evidence="2">Archaeal oxidoreductase protein 2</fullName>
    </submittedName>
</protein>
<feature type="transmembrane region" description="Helical" evidence="1">
    <location>
        <begin position="165"/>
        <end position="183"/>
    </location>
</feature>
<dbReference type="EMBL" id="AB750511">
    <property type="protein sequence ID" value="BAM62559.1"/>
    <property type="molecule type" value="Genomic_DNA"/>
</dbReference>
<reference evidence="2" key="2">
    <citation type="journal article" date="2014" name="FEMS Microbiol. Ecol.">
        <title>Novel integrons and gene cassettes from a Cascadian submarine gas-hydrate-bearing core.</title>
        <authorList>
            <person name="Elsaied H."/>
            <person name="Stokes H.W."/>
            <person name="Yoshioka H."/>
            <person name="Mitani Y."/>
            <person name="Maruyama A."/>
        </authorList>
    </citation>
    <scope>NUCLEOTIDE SEQUENCE</scope>
</reference>
<name>K0J3A4_9ZZZZ</name>
<reference evidence="2" key="1">
    <citation type="submission" date="2012-09" db="EMBL/GenBank/DDBJ databases">
        <authorList>
            <person name="Elsaied H.E."/>
            <person name="Maruyama A."/>
        </authorList>
    </citation>
    <scope>NUCLEOTIDE SEQUENCE</scope>
</reference>
<dbReference type="SUPFAM" id="SSF50475">
    <property type="entry name" value="FMN-binding split barrel"/>
    <property type="match status" value="1"/>
</dbReference>
<feature type="transmembrane region" description="Helical" evidence="1">
    <location>
        <begin position="12"/>
        <end position="30"/>
    </location>
</feature>
<sequence length="184" mass="20467">MASRLLRRILKFINMFFMVPLFRLGLGFFVGNPITGYIMVIKTIGRKTGKKRYVPVNYAILDGKIYCMAGFGNATHWYRNLQSQPDIEIILPSGPLAGVAEDATNSEEAIHILRQLLKNSGFAGFFAGFNPYSISDTELREKTKQFPLVRIRPTGVGSGAGDAGGWLWVLSLVVSVVILWLVLR</sequence>
<dbReference type="GO" id="GO:0016491">
    <property type="term" value="F:oxidoreductase activity"/>
    <property type="evidence" value="ECO:0007669"/>
    <property type="project" value="InterPro"/>
</dbReference>
<dbReference type="AlphaFoldDB" id="K0J3A4"/>
<keyword evidence="1" id="KW-0812">Transmembrane</keyword>
<accession>K0J3A4</accession>